<dbReference type="GO" id="GO:0043539">
    <property type="term" value="F:protein serine/threonine kinase activator activity"/>
    <property type="evidence" value="ECO:0007669"/>
    <property type="project" value="TreeGrafter"/>
</dbReference>
<reference evidence="3 4" key="1">
    <citation type="journal article" date="2014" name="Genome Biol. Evol.">
        <title>The secreted proteins of Achlya hypogyna and Thraustotheca clavata identify the ancestral oomycete secretome and reveal gene acquisitions by horizontal gene transfer.</title>
        <authorList>
            <person name="Misner I."/>
            <person name="Blouin N."/>
            <person name="Leonard G."/>
            <person name="Richards T.A."/>
            <person name="Lane C.E."/>
        </authorList>
    </citation>
    <scope>NUCLEOTIDE SEQUENCE [LARGE SCALE GENOMIC DNA]</scope>
    <source>
        <strain evidence="3 4">ATCC 34112</strain>
    </source>
</reference>
<organism evidence="3 4">
    <name type="scientific">Thraustotheca clavata</name>
    <dbReference type="NCBI Taxonomy" id="74557"/>
    <lineage>
        <taxon>Eukaryota</taxon>
        <taxon>Sar</taxon>
        <taxon>Stramenopiles</taxon>
        <taxon>Oomycota</taxon>
        <taxon>Saprolegniomycetes</taxon>
        <taxon>Saprolegniales</taxon>
        <taxon>Achlyaceae</taxon>
        <taxon>Thraustotheca</taxon>
    </lineage>
</organism>
<dbReference type="InterPro" id="IPR016024">
    <property type="entry name" value="ARM-type_fold"/>
</dbReference>
<dbReference type="InterPro" id="IPR013878">
    <property type="entry name" value="Mo25"/>
</dbReference>
<dbReference type="EMBL" id="JNBS01000756">
    <property type="protein sequence ID" value="OQS03824.1"/>
    <property type="molecule type" value="Genomic_DNA"/>
</dbReference>
<dbReference type="InterPro" id="IPR011989">
    <property type="entry name" value="ARM-like"/>
</dbReference>
<evidence type="ECO:0008006" key="5">
    <source>
        <dbReference type="Google" id="ProtNLM"/>
    </source>
</evidence>
<dbReference type="STRING" id="74557.A0A1W0A0N1"/>
<dbReference type="OrthoDB" id="609103at2759"/>
<evidence type="ECO:0000313" key="4">
    <source>
        <dbReference type="Proteomes" id="UP000243217"/>
    </source>
</evidence>
<feature type="compositionally biased region" description="Basic and acidic residues" evidence="2">
    <location>
        <begin position="342"/>
        <end position="354"/>
    </location>
</feature>
<comment type="caution">
    <text evidence="3">The sequence shown here is derived from an EMBL/GenBank/DDBJ whole genome shotgun (WGS) entry which is preliminary data.</text>
</comment>
<evidence type="ECO:0000256" key="2">
    <source>
        <dbReference type="SAM" id="MobiDB-lite"/>
    </source>
</evidence>
<dbReference type="Gene3D" id="1.25.10.10">
    <property type="entry name" value="Leucine-rich Repeat Variant"/>
    <property type="match status" value="1"/>
</dbReference>
<keyword evidence="4" id="KW-1185">Reference proteome</keyword>
<name>A0A1W0A0N1_9STRA</name>
<dbReference type="Proteomes" id="UP000243217">
    <property type="component" value="Unassembled WGS sequence"/>
</dbReference>
<gene>
    <name evidence="3" type="ORF">THRCLA_03881</name>
</gene>
<dbReference type="PANTHER" id="PTHR10182">
    <property type="entry name" value="CALCIUM-BINDING PROTEIN 39-RELATED"/>
    <property type="match status" value="1"/>
</dbReference>
<feature type="region of interest" description="Disordered" evidence="2">
    <location>
        <begin position="342"/>
        <end position="361"/>
    </location>
</feature>
<sequence length="367" mass="41932">MSVFFWKHDVTSLGASLHKLLNDVMDEQSSDDDEETIDFDVNARVERLIGKLLHVYYGAPDRPIKEDECKQVGEMLVRTQVMERLIAPGLLVQLTFQARKSVAPLFRALVHRNIAHFADTVCQVPLMTRLVQGYQYPTDTALVCGSMLRDCLERPECAQNFLVNMTEEFKILVETAANHKHFEVSSDALANIGLLLTHKHSVQTLLEEFDHVFTEYQKLLLSSNYATQRHALQILSKVLLDPANGAVMMKYISKKEHLKTILLVLRHRSDALRMDAFHILKIFIANPNKTPEIEALLMRNRDKLLLFVKTFAASSHGVKHKTSFLAEIRLLVFTLEHMEQTKRELEPPADDSRPPKKQQTATLVQIL</sequence>
<comment type="similarity">
    <text evidence="1">Belongs to the Mo25 family.</text>
</comment>
<evidence type="ECO:0000256" key="1">
    <source>
        <dbReference type="ARBA" id="ARBA00011012"/>
    </source>
</evidence>
<dbReference type="AlphaFoldDB" id="A0A1W0A0N1"/>
<dbReference type="SUPFAM" id="SSF48371">
    <property type="entry name" value="ARM repeat"/>
    <property type="match status" value="1"/>
</dbReference>
<protein>
    <recommendedName>
        <fullName evidence="5">Calcium-binding protein 39</fullName>
    </recommendedName>
</protein>
<evidence type="ECO:0000313" key="3">
    <source>
        <dbReference type="EMBL" id="OQS03824.1"/>
    </source>
</evidence>
<dbReference type="GO" id="GO:0035556">
    <property type="term" value="P:intracellular signal transduction"/>
    <property type="evidence" value="ECO:0007669"/>
    <property type="project" value="TreeGrafter"/>
</dbReference>
<dbReference type="Pfam" id="PF08569">
    <property type="entry name" value="Mo25"/>
    <property type="match status" value="1"/>
</dbReference>
<dbReference type="PANTHER" id="PTHR10182:SF3">
    <property type="entry name" value="PROTEIN MO25"/>
    <property type="match status" value="1"/>
</dbReference>
<proteinExistence type="inferred from homology"/>
<accession>A0A1W0A0N1</accession>